<dbReference type="EMBL" id="SMKE01000151">
    <property type="protein sequence ID" value="TDB99681.1"/>
    <property type="molecule type" value="Genomic_DNA"/>
</dbReference>
<reference evidence="1 2" key="1">
    <citation type="submission" date="2019-02" db="EMBL/GenBank/DDBJ databases">
        <title>Draft genome sequences of novel Actinobacteria.</title>
        <authorList>
            <person name="Sahin N."/>
            <person name="Ay H."/>
            <person name="Saygin H."/>
        </authorList>
    </citation>
    <scope>NUCLEOTIDE SEQUENCE [LARGE SCALE GENOMIC DNA]</scope>
    <source>
        <strain evidence="1 2">JCM 30529</strain>
    </source>
</reference>
<evidence type="ECO:0000313" key="2">
    <source>
        <dbReference type="Proteomes" id="UP000295626"/>
    </source>
</evidence>
<evidence type="ECO:0000313" key="1">
    <source>
        <dbReference type="EMBL" id="TDB99681.1"/>
    </source>
</evidence>
<protein>
    <submittedName>
        <fullName evidence="1">1,2-phenylacetyl-CoA epoxidase subunit A</fullName>
    </submittedName>
</protein>
<comment type="caution">
    <text evidence="1">The sequence shown here is derived from an EMBL/GenBank/DDBJ whole genome shotgun (WGS) entry which is preliminary data.</text>
</comment>
<name>A0ABY2DIV0_9ACTN</name>
<dbReference type="Proteomes" id="UP000295626">
    <property type="component" value="Unassembled WGS sequence"/>
</dbReference>
<dbReference type="Gene3D" id="1.20.1260.10">
    <property type="match status" value="1"/>
</dbReference>
<gene>
    <name evidence="1" type="ORF">E1091_06355</name>
</gene>
<accession>A0ABY2DIV0</accession>
<keyword evidence="2" id="KW-1185">Reference proteome</keyword>
<sequence length="37" mass="4288">RQRIEHRRRAHADGAWVREAATAYAAKRAEEQERVAA</sequence>
<dbReference type="InterPro" id="IPR012347">
    <property type="entry name" value="Ferritin-like"/>
</dbReference>
<feature type="non-terminal residue" evidence="1">
    <location>
        <position position="1"/>
    </location>
</feature>
<organism evidence="1 2">
    <name type="scientific">Micromonospora fluostatini</name>
    <dbReference type="NCBI Taxonomy" id="1629071"/>
    <lineage>
        <taxon>Bacteria</taxon>
        <taxon>Bacillati</taxon>
        <taxon>Actinomycetota</taxon>
        <taxon>Actinomycetes</taxon>
        <taxon>Micromonosporales</taxon>
        <taxon>Micromonosporaceae</taxon>
        <taxon>Micromonospora</taxon>
    </lineage>
</organism>
<proteinExistence type="predicted"/>